<evidence type="ECO:0000313" key="8">
    <source>
        <dbReference type="Proteomes" id="UP001302367"/>
    </source>
</evidence>
<dbReference type="InterPro" id="IPR036770">
    <property type="entry name" value="Ankyrin_rpt-contain_sf"/>
</dbReference>
<dbReference type="EMBL" id="CP134185">
    <property type="protein sequence ID" value="WPA99223.1"/>
    <property type="molecule type" value="Genomic_DNA"/>
</dbReference>
<protein>
    <submittedName>
        <fullName evidence="5">Ankyrin-1</fullName>
    </submittedName>
</protein>
<dbReference type="InterPro" id="IPR051165">
    <property type="entry name" value="Multifunctional_ANK_Repeat"/>
</dbReference>
<dbReference type="OrthoDB" id="3649665at2759"/>
<evidence type="ECO:0000256" key="3">
    <source>
        <dbReference type="PROSITE-ProRule" id="PRU00023"/>
    </source>
</evidence>
<dbReference type="Proteomes" id="UP001302367">
    <property type="component" value="Chromosome 2"/>
</dbReference>
<dbReference type="PROSITE" id="PS50088">
    <property type="entry name" value="ANK_REPEAT"/>
    <property type="match status" value="2"/>
</dbReference>
<dbReference type="PROSITE" id="PS50297">
    <property type="entry name" value="ANK_REP_REGION"/>
    <property type="match status" value="1"/>
</dbReference>
<dbReference type="AlphaFoldDB" id="A0A2G5HZC1"/>
<dbReference type="PANTHER" id="PTHR24123:SF33">
    <property type="entry name" value="PROTEIN HOS4"/>
    <property type="match status" value="1"/>
</dbReference>
<evidence type="ECO:0000256" key="4">
    <source>
        <dbReference type="SAM" id="MobiDB-lite"/>
    </source>
</evidence>
<feature type="repeat" description="ANK" evidence="3">
    <location>
        <begin position="140"/>
        <end position="172"/>
    </location>
</feature>
<dbReference type="PANTHER" id="PTHR24123">
    <property type="entry name" value="ANKYRIN REPEAT-CONTAINING"/>
    <property type="match status" value="1"/>
</dbReference>
<feature type="repeat" description="ANK" evidence="3">
    <location>
        <begin position="107"/>
        <end position="139"/>
    </location>
</feature>
<keyword evidence="8" id="KW-1185">Reference proteome</keyword>
<feature type="compositionally biased region" description="Basic and acidic residues" evidence="4">
    <location>
        <begin position="20"/>
        <end position="31"/>
    </location>
</feature>
<keyword evidence="1" id="KW-0677">Repeat</keyword>
<dbReference type="SMART" id="SM00248">
    <property type="entry name" value="ANK"/>
    <property type="match status" value="7"/>
</dbReference>
<proteinExistence type="predicted"/>
<evidence type="ECO:0000256" key="1">
    <source>
        <dbReference type="ARBA" id="ARBA00022737"/>
    </source>
</evidence>
<evidence type="ECO:0000256" key="2">
    <source>
        <dbReference type="ARBA" id="ARBA00023043"/>
    </source>
</evidence>
<keyword evidence="2 3" id="KW-0040">ANK repeat</keyword>
<name>A0A2G5HZC1_CERBT</name>
<dbReference type="InterPro" id="IPR002110">
    <property type="entry name" value="Ankyrin_rpt"/>
</dbReference>
<accession>A0A2G5HZC1</accession>
<dbReference type="EMBL" id="LKMD01000102">
    <property type="protein sequence ID" value="PIA97895.1"/>
    <property type="molecule type" value="Genomic_DNA"/>
</dbReference>
<organism evidence="5 7">
    <name type="scientific">Cercospora beticola</name>
    <name type="common">Sugarbeet leaf spot fungus</name>
    <dbReference type="NCBI Taxonomy" id="122368"/>
    <lineage>
        <taxon>Eukaryota</taxon>
        <taxon>Fungi</taxon>
        <taxon>Dikarya</taxon>
        <taxon>Ascomycota</taxon>
        <taxon>Pezizomycotina</taxon>
        <taxon>Dothideomycetes</taxon>
        <taxon>Dothideomycetidae</taxon>
        <taxon>Mycosphaerellales</taxon>
        <taxon>Mycosphaerellaceae</taxon>
        <taxon>Cercospora</taxon>
    </lineage>
</organism>
<feature type="region of interest" description="Disordered" evidence="4">
    <location>
        <begin position="12"/>
        <end position="36"/>
    </location>
</feature>
<dbReference type="SUPFAM" id="SSF48403">
    <property type="entry name" value="Ankyrin repeat"/>
    <property type="match status" value="1"/>
</dbReference>
<dbReference type="Gene3D" id="1.25.40.20">
    <property type="entry name" value="Ankyrin repeat-containing domain"/>
    <property type="match status" value="2"/>
</dbReference>
<dbReference type="PRINTS" id="PR01415">
    <property type="entry name" value="ANKYRIN"/>
</dbReference>
<sequence>MVDDQKNVRFVRGFVGPEPPKVDNAEGEKGLELLAQTGAIHDESTSAEKPRSPAPSKELVQVIYDAVAADDTENLRRILVQHWWPTDPVSMNSWFLKTSRQLGTDGNSSGILHGAAELNGMRITQKLLAAGFDVNARNAVQSTPLHCAAYNGHVEMVEYLLRSGANPGLSCRHGSTALHLLLGGKQDKEDSVHAVAKLLLKHDVPIDEPNSMHHTALTLSARRGFKLVAEQLLAHGASVNGSPGEWGPTPLMEACNNQLSIELVLLFLKNGASPNLCRPLKKGGRSVTALALACSCMKSDGSEGSERYQIVSHLLSAGADANMEGCSATDAAAKRAHVDIVQLLRQSGADRAYEFHTPR</sequence>
<dbReference type="Pfam" id="PF12796">
    <property type="entry name" value="Ank_2"/>
    <property type="match status" value="2"/>
</dbReference>
<gene>
    <name evidence="5" type="ORF">CB0940_06578</name>
    <name evidence="6" type="ORF">RHO25_003839</name>
</gene>
<evidence type="ECO:0000313" key="6">
    <source>
        <dbReference type="EMBL" id="WPA99223.1"/>
    </source>
</evidence>
<dbReference type="Proteomes" id="UP000230605">
    <property type="component" value="Chromosome 2"/>
</dbReference>
<evidence type="ECO:0000313" key="7">
    <source>
        <dbReference type="Proteomes" id="UP000230605"/>
    </source>
</evidence>
<reference evidence="6 8" key="2">
    <citation type="submission" date="2023-09" db="EMBL/GenBank/DDBJ databases">
        <title>Complete-Gapless Cercospora beticola genome.</title>
        <authorList>
            <person name="Wyatt N.A."/>
            <person name="Spanner R.E."/>
            <person name="Bolton M.D."/>
        </authorList>
    </citation>
    <scope>NUCLEOTIDE SEQUENCE [LARGE SCALE GENOMIC DNA]</scope>
    <source>
        <strain evidence="6">Cb09-40</strain>
    </source>
</reference>
<reference evidence="5 7" key="1">
    <citation type="submission" date="2015-10" db="EMBL/GenBank/DDBJ databases">
        <title>The cercosporin biosynthetic gene cluster was horizontally transferred to several fungal lineages and shown to be expanded in Cercospora beticola based on microsynteny with recipient genomes.</title>
        <authorList>
            <person name="De Jonge R."/>
            <person name="Ebert M.K."/>
            <person name="Suttle J.C."/>
            <person name="Jurick Ii W.M."/>
            <person name="Secor G.A."/>
            <person name="Thomma B.P."/>
            <person name="Van De Peer Y."/>
            <person name="Bolton M.D."/>
        </authorList>
    </citation>
    <scope>NUCLEOTIDE SEQUENCE [LARGE SCALE GENOMIC DNA]</scope>
    <source>
        <strain evidence="5 7">09-40</strain>
    </source>
</reference>
<evidence type="ECO:0000313" key="5">
    <source>
        <dbReference type="EMBL" id="PIA97895.1"/>
    </source>
</evidence>